<evidence type="ECO:0000313" key="4">
    <source>
        <dbReference type="Proteomes" id="UP000642748"/>
    </source>
</evidence>
<protein>
    <submittedName>
        <fullName evidence="3">Alpha/beta hydrolase</fullName>
    </submittedName>
</protein>
<reference evidence="3" key="1">
    <citation type="submission" date="2021-01" db="EMBL/GenBank/DDBJ databases">
        <title>Whole genome shotgun sequence of Rugosimonospora africana NBRC 104875.</title>
        <authorList>
            <person name="Komaki H."/>
            <person name="Tamura T."/>
        </authorList>
    </citation>
    <scope>NUCLEOTIDE SEQUENCE</scope>
    <source>
        <strain evidence="3">NBRC 104875</strain>
    </source>
</reference>
<accession>A0A8J3VSC2</accession>
<dbReference type="GO" id="GO:0016020">
    <property type="term" value="C:membrane"/>
    <property type="evidence" value="ECO:0007669"/>
    <property type="project" value="TreeGrafter"/>
</dbReference>
<dbReference type="AlphaFoldDB" id="A0A8J3VSC2"/>
<dbReference type="PANTHER" id="PTHR43798:SF31">
    <property type="entry name" value="AB HYDROLASE SUPERFAMILY PROTEIN YCLE"/>
    <property type="match status" value="1"/>
</dbReference>
<organism evidence="3 4">
    <name type="scientific">Rugosimonospora africana</name>
    <dbReference type="NCBI Taxonomy" id="556532"/>
    <lineage>
        <taxon>Bacteria</taxon>
        <taxon>Bacillati</taxon>
        <taxon>Actinomycetota</taxon>
        <taxon>Actinomycetes</taxon>
        <taxon>Micromonosporales</taxon>
        <taxon>Micromonosporaceae</taxon>
        <taxon>Rugosimonospora</taxon>
    </lineage>
</organism>
<dbReference type="InterPro" id="IPR050266">
    <property type="entry name" value="AB_hydrolase_sf"/>
</dbReference>
<dbReference type="EMBL" id="BONZ01000049">
    <property type="protein sequence ID" value="GIH16914.1"/>
    <property type="molecule type" value="Genomic_DNA"/>
</dbReference>
<name>A0A8J3VSC2_9ACTN</name>
<dbReference type="SUPFAM" id="SSF53474">
    <property type="entry name" value="alpha/beta-Hydrolases"/>
    <property type="match status" value="1"/>
</dbReference>
<evidence type="ECO:0000256" key="1">
    <source>
        <dbReference type="ARBA" id="ARBA00022801"/>
    </source>
</evidence>
<feature type="domain" description="AB hydrolase-1" evidence="2">
    <location>
        <begin position="26"/>
        <end position="245"/>
    </location>
</feature>
<evidence type="ECO:0000313" key="3">
    <source>
        <dbReference type="EMBL" id="GIH16914.1"/>
    </source>
</evidence>
<sequence length="259" mass="27716">MVRFAETSDGVRLAYESAGTGRPGMLLVHGWCCDHTYLAPQLTHFAPRYAVVAPDLRGHGDSDRPEPRLGTYDIETLADDVLVVAEEAGLERPLIVGHSLGALVALACAARPGAVRAAVMIEPAPMFPGRHKEHLQRSVPDVAEDHDGSWRRDFAAGLLKSTDTVRRAETMATMAAVPPPIASAVLHSFARFDGGGPLERAEVPLLAITAGSGERELREHRAVTVGRTVGAGHFPQLEVPEQVNAMIDRFLAINGFGAP</sequence>
<dbReference type="PRINTS" id="PR00111">
    <property type="entry name" value="ABHYDROLASE"/>
</dbReference>
<dbReference type="InterPro" id="IPR000073">
    <property type="entry name" value="AB_hydrolase_1"/>
</dbReference>
<comment type="caution">
    <text evidence="3">The sequence shown here is derived from an EMBL/GenBank/DDBJ whole genome shotgun (WGS) entry which is preliminary data.</text>
</comment>
<dbReference type="InterPro" id="IPR029058">
    <property type="entry name" value="AB_hydrolase_fold"/>
</dbReference>
<gene>
    <name evidence="3" type="ORF">Raf01_50860</name>
</gene>
<dbReference type="GO" id="GO:0016787">
    <property type="term" value="F:hydrolase activity"/>
    <property type="evidence" value="ECO:0007669"/>
    <property type="project" value="UniProtKB-KW"/>
</dbReference>
<keyword evidence="4" id="KW-1185">Reference proteome</keyword>
<proteinExistence type="predicted"/>
<dbReference type="Proteomes" id="UP000642748">
    <property type="component" value="Unassembled WGS sequence"/>
</dbReference>
<dbReference type="Pfam" id="PF12697">
    <property type="entry name" value="Abhydrolase_6"/>
    <property type="match status" value="1"/>
</dbReference>
<keyword evidence="1 3" id="KW-0378">Hydrolase</keyword>
<dbReference type="PANTHER" id="PTHR43798">
    <property type="entry name" value="MONOACYLGLYCEROL LIPASE"/>
    <property type="match status" value="1"/>
</dbReference>
<evidence type="ECO:0000259" key="2">
    <source>
        <dbReference type="Pfam" id="PF12697"/>
    </source>
</evidence>
<dbReference type="Gene3D" id="3.40.50.1820">
    <property type="entry name" value="alpha/beta hydrolase"/>
    <property type="match status" value="1"/>
</dbReference>